<name>A0ABW2LPL4_9PSEU</name>
<sequence>MTFYLDVAVVRIQSWLVRAPHLRGRRGASTMIRRATDPQAVKKILDELGGLAERNDEAGHIDGVVPLKLATADLADAAQVENHVVRQLREVLPAASFATKLFEGESTIAAHATEPCCETDWPPLSPEWVLGKQCDWCRSWPASARRSDTDQKRVELCTDCLKRHTDTAGAGFATALPRGPRQPGTERDLIYLWELQPDAWARVPDTFDELAKLGKTGDNTHLATIHADGNAVGLLTTELRALQRQGVAMDFDLPSAIENATWSSLLTAVLNMDRSGADENGVKALPITAHFVGGDDILVSVPAHAAWRFLLSMQATFAATMSDQLGPVGLAKKSPTLSAAVVFHHRTSQLSAAVDLAGELLDTSKKQHRGERAALAWQDITHDGPHPIQRPSMALATLKDFRCHLDALAKLSGSAKTTLGRLFRRDPEPGHLLDHADRLAIRPTVEPFLKGDGPNLGDALGMVRWWA</sequence>
<organism evidence="4 5">
    <name type="scientific">Saccharopolyspora griseoalba</name>
    <dbReference type="NCBI Taxonomy" id="1431848"/>
    <lineage>
        <taxon>Bacteria</taxon>
        <taxon>Bacillati</taxon>
        <taxon>Actinomycetota</taxon>
        <taxon>Actinomycetes</taxon>
        <taxon>Pseudonocardiales</taxon>
        <taxon>Pseudonocardiaceae</taxon>
        <taxon>Saccharopolyspora</taxon>
    </lineage>
</organism>
<gene>
    <name evidence="4" type="ORF">ACFQRI_17755</name>
</gene>
<dbReference type="RefSeq" id="WP_380669963.1">
    <property type="nucleotide sequence ID" value="NZ_JBHTCJ010000009.1"/>
</dbReference>
<keyword evidence="1" id="KW-0547">Nucleotide-binding</keyword>
<evidence type="ECO:0000313" key="4">
    <source>
        <dbReference type="EMBL" id="MFC7343249.1"/>
    </source>
</evidence>
<dbReference type="Pfam" id="PF22335">
    <property type="entry name" value="Cas10-Cmr2_palm2"/>
    <property type="match status" value="1"/>
</dbReference>
<dbReference type="EMBL" id="JBHTCJ010000009">
    <property type="protein sequence ID" value="MFC7343249.1"/>
    <property type="molecule type" value="Genomic_DNA"/>
</dbReference>
<dbReference type="InterPro" id="IPR043128">
    <property type="entry name" value="Rev_trsase/Diguanyl_cyclase"/>
</dbReference>
<evidence type="ECO:0000256" key="2">
    <source>
        <dbReference type="ARBA" id="ARBA00023118"/>
    </source>
</evidence>
<keyword evidence="2" id="KW-0051">Antiviral defense</keyword>
<reference evidence="5" key="1">
    <citation type="journal article" date="2019" name="Int. J. Syst. Evol. Microbiol.">
        <title>The Global Catalogue of Microorganisms (GCM) 10K type strain sequencing project: providing services to taxonomists for standard genome sequencing and annotation.</title>
        <authorList>
            <consortium name="The Broad Institute Genomics Platform"/>
            <consortium name="The Broad Institute Genome Sequencing Center for Infectious Disease"/>
            <person name="Wu L."/>
            <person name="Ma J."/>
        </authorList>
    </citation>
    <scope>NUCLEOTIDE SEQUENCE [LARGE SCALE GENOMIC DNA]</scope>
    <source>
        <strain evidence="5">WLHS5</strain>
    </source>
</reference>
<dbReference type="Proteomes" id="UP001596504">
    <property type="component" value="Unassembled WGS sequence"/>
</dbReference>
<dbReference type="Gene3D" id="3.30.70.270">
    <property type="match status" value="1"/>
</dbReference>
<proteinExistence type="predicted"/>
<feature type="domain" description="Cas10/Cmr2 second palm" evidence="3">
    <location>
        <begin position="285"/>
        <end position="369"/>
    </location>
</feature>
<evidence type="ECO:0000313" key="5">
    <source>
        <dbReference type="Proteomes" id="UP001596504"/>
    </source>
</evidence>
<keyword evidence="5" id="KW-1185">Reference proteome</keyword>
<protein>
    <recommendedName>
        <fullName evidence="3">Cas10/Cmr2 second palm domain-containing protein</fullName>
    </recommendedName>
</protein>
<evidence type="ECO:0000259" key="3">
    <source>
        <dbReference type="Pfam" id="PF22335"/>
    </source>
</evidence>
<evidence type="ECO:0000256" key="1">
    <source>
        <dbReference type="ARBA" id="ARBA00022741"/>
    </source>
</evidence>
<accession>A0ABW2LPL4</accession>
<comment type="caution">
    <text evidence="4">The sequence shown here is derived from an EMBL/GenBank/DDBJ whole genome shotgun (WGS) entry which is preliminary data.</text>
</comment>
<dbReference type="InterPro" id="IPR054767">
    <property type="entry name" value="Cas10-Cmr2_palm2"/>
</dbReference>